<reference evidence="7" key="1">
    <citation type="journal article" date="2014" name="Science">
        <title>The coffee genome provides insight into the convergent evolution of caffeine biosynthesis.</title>
        <authorList>
            <person name="Denoeud F."/>
            <person name="Carretero-Paulet L."/>
            <person name="Dereeper A."/>
            <person name="Droc G."/>
            <person name="Guyot R."/>
            <person name="Pietrella M."/>
            <person name="Zheng C."/>
            <person name="Alberti A."/>
            <person name="Anthony F."/>
            <person name="Aprea G."/>
            <person name="Aury J.M."/>
            <person name="Bento P."/>
            <person name="Bernard M."/>
            <person name="Bocs S."/>
            <person name="Campa C."/>
            <person name="Cenci A."/>
            <person name="Combes M.C."/>
            <person name="Crouzillat D."/>
            <person name="Da Silva C."/>
            <person name="Daddiego L."/>
            <person name="De Bellis F."/>
            <person name="Dussert S."/>
            <person name="Garsmeur O."/>
            <person name="Gayraud T."/>
            <person name="Guignon V."/>
            <person name="Jahn K."/>
            <person name="Jamilloux V."/>
            <person name="Joet T."/>
            <person name="Labadie K."/>
            <person name="Lan T."/>
            <person name="Leclercq J."/>
            <person name="Lepelley M."/>
            <person name="Leroy T."/>
            <person name="Li L.T."/>
            <person name="Librado P."/>
            <person name="Lopez L."/>
            <person name="Munoz A."/>
            <person name="Noel B."/>
            <person name="Pallavicini A."/>
            <person name="Perrotta G."/>
            <person name="Poncet V."/>
            <person name="Pot D."/>
            <person name="Priyono X."/>
            <person name="Rigoreau M."/>
            <person name="Rouard M."/>
            <person name="Rozas J."/>
            <person name="Tranchant-Dubreuil C."/>
            <person name="VanBuren R."/>
            <person name="Zhang Q."/>
            <person name="Andrade A.C."/>
            <person name="Argout X."/>
            <person name="Bertrand B."/>
            <person name="de Kochko A."/>
            <person name="Graziosi G."/>
            <person name="Henry R.J."/>
            <person name="Jayarama X."/>
            <person name="Ming R."/>
            <person name="Nagai C."/>
            <person name="Rounsley S."/>
            <person name="Sankoff D."/>
            <person name="Giuliano G."/>
            <person name="Albert V.A."/>
            <person name="Wincker P."/>
            <person name="Lashermes P."/>
        </authorList>
    </citation>
    <scope>NUCLEOTIDE SEQUENCE [LARGE SCALE GENOMIC DNA]</scope>
    <source>
        <strain evidence="7">cv. DH200-94</strain>
    </source>
</reference>
<accession>A0A068V1F7</accession>
<dbReference type="InterPro" id="IPR027417">
    <property type="entry name" value="P-loop_NTPase"/>
</dbReference>
<dbReference type="PhylomeDB" id="A0A068V1F7"/>
<dbReference type="AlphaFoldDB" id="A0A068V1F7"/>
<sequence length="419" mass="48071">MPASFLIHFLKYIFRDQDLMVQRISSVGSGTINFKYGDKLIKLWIYIINFSGVNSSHCLQLSSDLELGYINVYRRTEQQSSILNANPKATNMSTSPSSSSAPLSEDSELQELMEQQRKNLLSTLPRQRWQGSYLYKYNGFWFSTMQMPGLVEFRKHFQARDSDVLIITTPKSGTTWLKALAFALMNRNICPINQNHPLLNQNPHTLVLHLEYPNPYDKQHPDYSFQGSRRLLGTHCPLALLPESVMNSGCKIVYLSRNIKDIFVSYWHFTNKLGSTETSFEEFFDLFCKGVSLSGPIWDHVLGYWKASLDKPQKVLFLKYEEMTQEPAFNLKHLAEFLGCPISQEEETAGVVDEILGLCSFDHMRNLEVNKSGTMWNHSNQVFFRNGKVGDWKNDLPSEMAERLDQITAQKFLGSGLDL</sequence>
<dbReference type="EMBL" id="HG739174">
    <property type="protein sequence ID" value="CDP14620.1"/>
    <property type="molecule type" value="Genomic_DNA"/>
</dbReference>
<dbReference type="OMA" id="WIMEITF"/>
<organism evidence="6 7">
    <name type="scientific">Coffea canephora</name>
    <name type="common">Robusta coffee</name>
    <dbReference type="NCBI Taxonomy" id="49390"/>
    <lineage>
        <taxon>Eukaryota</taxon>
        <taxon>Viridiplantae</taxon>
        <taxon>Streptophyta</taxon>
        <taxon>Embryophyta</taxon>
        <taxon>Tracheophyta</taxon>
        <taxon>Spermatophyta</taxon>
        <taxon>Magnoliopsida</taxon>
        <taxon>eudicotyledons</taxon>
        <taxon>Gunneridae</taxon>
        <taxon>Pentapetalae</taxon>
        <taxon>asterids</taxon>
        <taxon>lamiids</taxon>
        <taxon>Gentianales</taxon>
        <taxon>Rubiaceae</taxon>
        <taxon>Ixoroideae</taxon>
        <taxon>Gardenieae complex</taxon>
        <taxon>Bertiereae - Coffeeae clade</taxon>
        <taxon>Coffeeae</taxon>
        <taxon>Coffea</taxon>
    </lineage>
</organism>
<feature type="region of interest" description="Disordered" evidence="4">
    <location>
        <begin position="84"/>
        <end position="107"/>
    </location>
</feature>
<evidence type="ECO:0000313" key="6">
    <source>
        <dbReference type="EMBL" id="CDP14620.1"/>
    </source>
</evidence>
<evidence type="ECO:0000256" key="1">
    <source>
        <dbReference type="ARBA" id="ARBA00005771"/>
    </source>
</evidence>
<dbReference type="Gene3D" id="3.40.50.300">
    <property type="entry name" value="P-loop containing nucleotide triphosphate hydrolases"/>
    <property type="match status" value="1"/>
</dbReference>
<evidence type="ECO:0000256" key="4">
    <source>
        <dbReference type="SAM" id="MobiDB-lite"/>
    </source>
</evidence>
<keyword evidence="7" id="KW-1185">Reference proteome</keyword>
<dbReference type="InterPro" id="IPR000863">
    <property type="entry name" value="Sulfotransferase_dom"/>
</dbReference>
<dbReference type="InParanoid" id="A0A068V1F7"/>
<dbReference type="SUPFAM" id="SSF52540">
    <property type="entry name" value="P-loop containing nucleoside triphosphate hydrolases"/>
    <property type="match status" value="1"/>
</dbReference>
<proteinExistence type="inferred from homology"/>
<comment type="similarity">
    <text evidence="1 3">Belongs to the sulfotransferase 1 family.</text>
</comment>
<dbReference type="Proteomes" id="UP000295252">
    <property type="component" value="Chromosome V"/>
</dbReference>
<dbReference type="PANTHER" id="PTHR11783">
    <property type="entry name" value="SULFOTRANSFERASE SULT"/>
    <property type="match status" value="1"/>
</dbReference>
<dbReference type="Gramene" id="CDP14620">
    <property type="protein sequence ID" value="CDP14620"/>
    <property type="gene ID" value="GSCOC_T00041988001"/>
</dbReference>
<dbReference type="GO" id="GO:0008146">
    <property type="term" value="F:sulfotransferase activity"/>
    <property type="evidence" value="ECO:0007669"/>
    <property type="project" value="InterPro"/>
</dbReference>
<name>A0A068V1F7_COFCA</name>
<evidence type="ECO:0000313" key="7">
    <source>
        <dbReference type="Proteomes" id="UP000295252"/>
    </source>
</evidence>
<dbReference type="OrthoDB" id="205623at2759"/>
<evidence type="ECO:0000259" key="5">
    <source>
        <dbReference type="Pfam" id="PF00685"/>
    </source>
</evidence>
<evidence type="ECO:0000256" key="3">
    <source>
        <dbReference type="RuleBase" id="RU361155"/>
    </source>
</evidence>
<keyword evidence="2 3" id="KW-0808">Transferase</keyword>
<feature type="compositionally biased region" description="Low complexity" evidence="4">
    <location>
        <begin position="93"/>
        <end position="104"/>
    </location>
</feature>
<dbReference type="EC" id="2.8.2.-" evidence="3"/>
<evidence type="ECO:0000256" key="2">
    <source>
        <dbReference type="ARBA" id="ARBA00022679"/>
    </source>
</evidence>
<feature type="domain" description="Sulfotransferase" evidence="5">
    <location>
        <begin position="161"/>
        <end position="414"/>
    </location>
</feature>
<gene>
    <name evidence="6" type="ORF">GSCOC_T00041988001</name>
</gene>
<dbReference type="Pfam" id="PF00685">
    <property type="entry name" value="Sulfotransfer_1"/>
    <property type="match status" value="1"/>
</dbReference>
<protein>
    <recommendedName>
        <fullName evidence="3">Sulfotransferase</fullName>
        <ecNumber evidence="3">2.8.2.-</ecNumber>
    </recommendedName>
</protein>